<dbReference type="InterPro" id="IPR037275">
    <property type="entry name" value="Znf_CTCHY_sf"/>
</dbReference>
<evidence type="ECO:0000256" key="6">
    <source>
        <dbReference type="SAM" id="SignalP"/>
    </source>
</evidence>
<gene>
    <name evidence="9" type="primary">ga25761</name>
    <name evidence="9" type="ORF">PR202_ga25761</name>
</gene>
<keyword evidence="6" id="KW-0732">Signal</keyword>
<reference evidence="9" key="2">
    <citation type="submission" date="2021-12" db="EMBL/GenBank/DDBJ databases">
        <title>Resequencing data analysis of finger millet.</title>
        <authorList>
            <person name="Hatakeyama M."/>
            <person name="Aluri S."/>
            <person name="Balachadran M.T."/>
            <person name="Sivarajan S.R."/>
            <person name="Poveda L."/>
            <person name="Shimizu-Inatsugi R."/>
            <person name="Schlapbach R."/>
            <person name="Sreeman S.M."/>
            <person name="Shimizu K.K."/>
        </authorList>
    </citation>
    <scope>NUCLEOTIDE SEQUENCE</scope>
</reference>
<evidence type="ECO:0000256" key="1">
    <source>
        <dbReference type="ARBA" id="ARBA00022723"/>
    </source>
</evidence>
<dbReference type="PANTHER" id="PTHR21319:SF13">
    <property type="entry name" value="E3 UBIQUITIN-PROTEIN LIGASE SRFP1"/>
    <property type="match status" value="1"/>
</dbReference>
<keyword evidence="5" id="KW-0472">Membrane</keyword>
<evidence type="ECO:0000313" key="9">
    <source>
        <dbReference type="EMBL" id="GJN07891.1"/>
    </source>
</evidence>
<feature type="signal peptide" evidence="6">
    <location>
        <begin position="1"/>
        <end position="27"/>
    </location>
</feature>
<dbReference type="GO" id="GO:0016567">
    <property type="term" value="P:protein ubiquitination"/>
    <property type="evidence" value="ECO:0007669"/>
    <property type="project" value="TreeGrafter"/>
</dbReference>
<dbReference type="GO" id="GO:0008270">
    <property type="term" value="F:zinc ion binding"/>
    <property type="evidence" value="ECO:0007669"/>
    <property type="project" value="UniProtKB-KW"/>
</dbReference>
<accession>A0AAV5DBU8</accession>
<feature type="domain" description="CHY-type" evidence="7">
    <location>
        <begin position="53"/>
        <end position="125"/>
    </location>
</feature>
<dbReference type="InterPro" id="IPR037274">
    <property type="entry name" value="Znf_CHY_sf"/>
</dbReference>
<keyword evidence="10" id="KW-1185">Reference proteome</keyword>
<proteinExistence type="predicted"/>
<keyword evidence="2 4" id="KW-0863">Zinc-finger</keyword>
<dbReference type="EMBL" id="BQKI01000015">
    <property type="protein sequence ID" value="GJN07891.1"/>
    <property type="molecule type" value="Genomic_DNA"/>
</dbReference>
<comment type="caution">
    <text evidence="9">The sequence shown here is derived from an EMBL/GenBank/DDBJ whole genome shotgun (WGS) entry which is preliminary data.</text>
</comment>
<dbReference type="Proteomes" id="UP001054889">
    <property type="component" value="Unassembled WGS sequence"/>
</dbReference>
<dbReference type="InterPro" id="IPR017921">
    <property type="entry name" value="Znf_CTCHY"/>
</dbReference>
<protein>
    <submittedName>
        <fullName evidence="9">Uncharacterized protein</fullName>
    </submittedName>
</protein>
<sequence length="171" mass="19231">MEHDGEARRGFGRMGFGFVLFIHAVQALPEEVPDPRALLQRCLPLPPLPQRVHGSSAAPFLYTMGSAALFFLLFIISCGSCSWSRRLDWEQNDGHELDRHAIESVICLVCDTEQPVAQECCHCGVSMGEYFCRTCKFFDDDVDKEHYHCKDCGICRCVFSSFHSSSRGSES</sequence>
<dbReference type="AlphaFoldDB" id="A0AAV5DBU8"/>
<evidence type="ECO:0000313" key="10">
    <source>
        <dbReference type="Proteomes" id="UP001054889"/>
    </source>
</evidence>
<organism evidence="9 10">
    <name type="scientific">Eleusine coracana subsp. coracana</name>
    <dbReference type="NCBI Taxonomy" id="191504"/>
    <lineage>
        <taxon>Eukaryota</taxon>
        <taxon>Viridiplantae</taxon>
        <taxon>Streptophyta</taxon>
        <taxon>Embryophyta</taxon>
        <taxon>Tracheophyta</taxon>
        <taxon>Spermatophyta</taxon>
        <taxon>Magnoliopsida</taxon>
        <taxon>Liliopsida</taxon>
        <taxon>Poales</taxon>
        <taxon>Poaceae</taxon>
        <taxon>PACMAD clade</taxon>
        <taxon>Chloridoideae</taxon>
        <taxon>Cynodonteae</taxon>
        <taxon>Eleusininae</taxon>
        <taxon>Eleusine</taxon>
    </lineage>
</organism>
<dbReference type="GO" id="GO:0061630">
    <property type="term" value="F:ubiquitin protein ligase activity"/>
    <property type="evidence" value="ECO:0007669"/>
    <property type="project" value="TreeGrafter"/>
</dbReference>
<dbReference type="PROSITE" id="PS51270">
    <property type="entry name" value="ZF_CTCHY"/>
    <property type="match status" value="1"/>
</dbReference>
<dbReference type="SUPFAM" id="SSF161245">
    <property type="entry name" value="Zinc hairpin stack"/>
    <property type="match status" value="1"/>
</dbReference>
<dbReference type="GO" id="GO:0006511">
    <property type="term" value="P:ubiquitin-dependent protein catabolic process"/>
    <property type="evidence" value="ECO:0007669"/>
    <property type="project" value="TreeGrafter"/>
</dbReference>
<keyword evidence="5" id="KW-1133">Transmembrane helix</keyword>
<name>A0AAV5DBU8_ELECO</name>
<evidence type="ECO:0000256" key="4">
    <source>
        <dbReference type="PROSITE-ProRule" id="PRU00601"/>
    </source>
</evidence>
<evidence type="ECO:0000259" key="7">
    <source>
        <dbReference type="PROSITE" id="PS51266"/>
    </source>
</evidence>
<reference evidence="9" key="1">
    <citation type="journal article" date="2018" name="DNA Res.">
        <title>Multiple hybrid de novo genome assembly of finger millet, an orphan allotetraploid crop.</title>
        <authorList>
            <person name="Hatakeyama M."/>
            <person name="Aluri S."/>
            <person name="Balachadran M.T."/>
            <person name="Sivarajan S.R."/>
            <person name="Patrignani A."/>
            <person name="Gruter S."/>
            <person name="Poveda L."/>
            <person name="Shimizu-Inatsugi R."/>
            <person name="Baeten J."/>
            <person name="Francoijs K.J."/>
            <person name="Nataraja K.N."/>
            <person name="Reddy Y.A.N."/>
            <person name="Phadnis S."/>
            <person name="Ravikumar R.L."/>
            <person name="Schlapbach R."/>
            <person name="Sreeman S.M."/>
            <person name="Shimizu K.K."/>
        </authorList>
    </citation>
    <scope>NUCLEOTIDE SEQUENCE</scope>
</reference>
<keyword evidence="1" id="KW-0479">Metal-binding</keyword>
<evidence type="ECO:0000256" key="5">
    <source>
        <dbReference type="SAM" id="Phobius"/>
    </source>
</evidence>
<feature type="chain" id="PRO_5043719402" evidence="6">
    <location>
        <begin position="28"/>
        <end position="171"/>
    </location>
</feature>
<evidence type="ECO:0000256" key="2">
    <source>
        <dbReference type="ARBA" id="ARBA00022771"/>
    </source>
</evidence>
<dbReference type="GO" id="GO:0005634">
    <property type="term" value="C:nucleus"/>
    <property type="evidence" value="ECO:0007669"/>
    <property type="project" value="TreeGrafter"/>
</dbReference>
<evidence type="ECO:0000259" key="8">
    <source>
        <dbReference type="PROSITE" id="PS51270"/>
    </source>
</evidence>
<keyword evidence="3" id="KW-0862">Zinc</keyword>
<dbReference type="SUPFAM" id="SSF161219">
    <property type="entry name" value="CHY zinc finger-like"/>
    <property type="match status" value="1"/>
</dbReference>
<dbReference type="InterPro" id="IPR008913">
    <property type="entry name" value="Znf_CHY"/>
</dbReference>
<feature type="domain" description="CTCHY-type" evidence="8">
    <location>
        <begin position="127"/>
        <end position="171"/>
    </location>
</feature>
<evidence type="ECO:0000256" key="3">
    <source>
        <dbReference type="ARBA" id="ARBA00022833"/>
    </source>
</evidence>
<feature type="transmembrane region" description="Helical" evidence="5">
    <location>
        <begin position="57"/>
        <end position="76"/>
    </location>
</feature>
<keyword evidence="5" id="KW-0812">Transmembrane</keyword>
<dbReference type="PANTHER" id="PTHR21319">
    <property type="entry name" value="RING FINGER AND CHY ZINC FINGER DOMAIN-CONTAINING PROTEIN 1"/>
    <property type="match status" value="1"/>
</dbReference>
<dbReference type="PROSITE" id="PS51266">
    <property type="entry name" value="ZF_CHY"/>
    <property type="match status" value="1"/>
</dbReference>